<dbReference type="EMBL" id="JABXWR010000001">
    <property type="protein sequence ID" value="NVO65783.1"/>
    <property type="molecule type" value="Genomic_DNA"/>
</dbReference>
<evidence type="ECO:0000256" key="3">
    <source>
        <dbReference type="ARBA" id="ARBA00023172"/>
    </source>
</evidence>
<dbReference type="EMBL" id="JABXWR010000001">
    <property type="protein sequence ID" value="NVO65919.1"/>
    <property type="molecule type" value="Genomic_DNA"/>
</dbReference>
<dbReference type="GO" id="GO:0003677">
    <property type="term" value="F:DNA binding"/>
    <property type="evidence" value="ECO:0007669"/>
    <property type="project" value="UniProtKB-KW"/>
</dbReference>
<accession>A0A7K4HKI9</accession>
<dbReference type="InterPro" id="IPR008490">
    <property type="entry name" value="Transposase_InsH_N"/>
</dbReference>
<sequence length="314" mass="36171">MSTFFNFAIRDEYAKLSELGNTLGEVSSLIDWDAFRPLLSDLYTNDEGKGGRPNYDVVFMIKLLVLQQWYGLSDPQLEREAYDRLSFRHFLGYPTKIPDNSTIWLFRERLIATGKDTAIWGELQRQIDQKGLTIRRGVIQDASFITSDPGHARADTPRGDQAKTRRSRDGTWTKKGSKSYFGYKLHILLDKDHQLIRRITTTTAALHDSQIDLSEKGETVYRDKGYFGVKPRASMDKTMHRAVRNHPLSLKEKRRNKAISRTRSLVERPFAVIKTEFRAGYVRVTTCARAHVKCLFSCLSFNLKQLLTIERQTA</sequence>
<keyword evidence="3" id="KW-0233">DNA recombination</keyword>
<dbReference type="AlphaFoldDB" id="A0A7K4HKI9"/>
<dbReference type="GO" id="GO:0004803">
    <property type="term" value="F:transposase activity"/>
    <property type="evidence" value="ECO:0007669"/>
    <property type="project" value="InterPro"/>
</dbReference>
<reference evidence="7 10" key="1">
    <citation type="submission" date="2020-06" db="EMBL/GenBank/DDBJ databases">
        <title>Methanofollis fontis sp. nov., a methanogen isolated from marine sediments near a cold seep at Four-Way Closure Ridge offshore southwestern Taiwan.</title>
        <authorList>
            <person name="Chen S.-C."/>
            <person name="Teng N.-H."/>
            <person name="Lin Y.-S."/>
            <person name="Lai M.-C."/>
            <person name="Chen H.-H."/>
            <person name="Wang C.-C."/>
        </authorList>
    </citation>
    <scope>NUCLEOTIDE SEQUENCE [LARGE SCALE GENOMIC DNA]</scope>
    <source>
        <strain evidence="7 10">DSM 2702</strain>
    </source>
</reference>
<dbReference type="Pfam" id="PF05598">
    <property type="entry name" value="DUF772"/>
    <property type="match status" value="1"/>
</dbReference>
<dbReference type="RefSeq" id="WP_176787338.1">
    <property type="nucleotide sequence ID" value="NZ_JABXWR010000001.1"/>
</dbReference>
<evidence type="ECO:0000313" key="7">
    <source>
        <dbReference type="EMBL" id="NVO65783.1"/>
    </source>
</evidence>
<dbReference type="OrthoDB" id="109750at2157"/>
<dbReference type="EMBL" id="JABXWR010000001">
    <property type="protein sequence ID" value="NVO65813.1"/>
    <property type="molecule type" value="Genomic_DNA"/>
</dbReference>
<dbReference type="Proteomes" id="UP000570823">
    <property type="component" value="Unassembled WGS sequence"/>
</dbReference>
<evidence type="ECO:0000313" key="8">
    <source>
        <dbReference type="EMBL" id="NVO65813.1"/>
    </source>
</evidence>
<protein>
    <submittedName>
        <fullName evidence="7">IS5 family transposase</fullName>
    </submittedName>
</protein>
<name>A0A7K4HKI9_9EURY</name>
<keyword evidence="10" id="KW-1185">Reference proteome</keyword>
<feature type="domain" description="Transposase IS4-like" evidence="5">
    <location>
        <begin position="151"/>
        <end position="303"/>
    </location>
</feature>
<proteinExistence type="predicted"/>
<dbReference type="InterPro" id="IPR002559">
    <property type="entry name" value="Transposase_11"/>
</dbReference>
<dbReference type="NCBIfam" id="NF033581">
    <property type="entry name" value="transpos_IS5_4"/>
    <property type="match status" value="1"/>
</dbReference>
<evidence type="ECO:0000256" key="1">
    <source>
        <dbReference type="ARBA" id="ARBA00003544"/>
    </source>
</evidence>
<evidence type="ECO:0000313" key="10">
    <source>
        <dbReference type="Proteomes" id="UP000570823"/>
    </source>
</evidence>
<feature type="region of interest" description="Disordered" evidence="4">
    <location>
        <begin position="147"/>
        <end position="171"/>
    </location>
</feature>
<comment type="function">
    <text evidence="1">Involved in the transposition of the insertion sequence IS5.</text>
</comment>
<dbReference type="GO" id="GO:0006313">
    <property type="term" value="P:DNA transposition"/>
    <property type="evidence" value="ECO:0007669"/>
    <property type="project" value="InterPro"/>
</dbReference>
<evidence type="ECO:0000256" key="2">
    <source>
        <dbReference type="ARBA" id="ARBA00023125"/>
    </source>
</evidence>
<dbReference type="PANTHER" id="PTHR35604">
    <property type="entry name" value="TRANSPOSASE INSH FOR INSERTION SEQUENCE ELEMENT IS5A-RELATED"/>
    <property type="match status" value="1"/>
</dbReference>
<evidence type="ECO:0000256" key="4">
    <source>
        <dbReference type="SAM" id="MobiDB-lite"/>
    </source>
</evidence>
<dbReference type="PANTHER" id="PTHR35604:SF2">
    <property type="entry name" value="TRANSPOSASE INSH FOR INSERTION SEQUENCE ELEMENT IS5A-RELATED"/>
    <property type="match status" value="1"/>
</dbReference>
<evidence type="ECO:0000313" key="9">
    <source>
        <dbReference type="EMBL" id="NVO65919.1"/>
    </source>
</evidence>
<comment type="caution">
    <text evidence="7">The sequence shown here is derived from an EMBL/GenBank/DDBJ whole genome shotgun (WGS) entry which is preliminary data.</text>
</comment>
<evidence type="ECO:0000259" key="5">
    <source>
        <dbReference type="Pfam" id="PF01609"/>
    </source>
</evidence>
<evidence type="ECO:0000259" key="6">
    <source>
        <dbReference type="Pfam" id="PF05598"/>
    </source>
</evidence>
<keyword evidence="2" id="KW-0238">DNA-binding</keyword>
<gene>
    <name evidence="7" type="ORF">HWN36_00255</name>
    <name evidence="8" type="ORF">HWN36_00405</name>
    <name evidence="9" type="ORF">HWN36_00955</name>
</gene>
<dbReference type="Pfam" id="PF01609">
    <property type="entry name" value="DDE_Tnp_1"/>
    <property type="match status" value="1"/>
</dbReference>
<dbReference type="InterPro" id="IPR047959">
    <property type="entry name" value="Transpos_IS5"/>
</dbReference>
<organism evidence="7 10">
    <name type="scientific">Methanofollis tationis</name>
    <dbReference type="NCBI Taxonomy" id="81417"/>
    <lineage>
        <taxon>Archaea</taxon>
        <taxon>Methanobacteriati</taxon>
        <taxon>Methanobacteriota</taxon>
        <taxon>Stenosarchaea group</taxon>
        <taxon>Methanomicrobia</taxon>
        <taxon>Methanomicrobiales</taxon>
        <taxon>Methanomicrobiaceae</taxon>
        <taxon>Methanofollis</taxon>
    </lineage>
</organism>
<feature type="compositionally biased region" description="Basic and acidic residues" evidence="4">
    <location>
        <begin position="150"/>
        <end position="171"/>
    </location>
</feature>
<feature type="domain" description="Transposase InsH N-terminal" evidence="6">
    <location>
        <begin position="16"/>
        <end position="109"/>
    </location>
</feature>